<keyword evidence="4" id="KW-1185">Reference proteome</keyword>
<evidence type="ECO:0000313" key="3">
    <source>
        <dbReference type="EMBL" id="KAA2256525.1"/>
    </source>
</evidence>
<dbReference type="PROSITE" id="PS51257">
    <property type="entry name" value="PROKAR_LIPOPROTEIN"/>
    <property type="match status" value="1"/>
</dbReference>
<name>A0A5B2WY78_9PSEU</name>
<feature type="transmembrane region" description="Helical" evidence="1">
    <location>
        <begin position="192"/>
        <end position="216"/>
    </location>
</feature>
<dbReference type="Pfam" id="PF21946">
    <property type="entry name" value="LppM"/>
    <property type="match status" value="1"/>
</dbReference>
<reference evidence="3 4" key="1">
    <citation type="submission" date="2019-09" db="EMBL/GenBank/DDBJ databases">
        <title>Goodfellowia gen. nov., a new genus of the Pseudonocardineae related to Actinoalloteichus, containing Goodfellowia coeruleoviolacea gen. nov., comb. nov. gen. nov., comb. nov.</title>
        <authorList>
            <person name="Labeda D."/>
        </authorList>
    </citation>
    <scope>NUCLEOTIDE SEQUENCE [LARGE SCALE GENOMIC DNA]</scope>
    <source>
        <strain evidence="3 4">AN110305</strain>
    </source>
</reference>
<comment type="caution">
    <text evidence="3">The sequence shown here is derived from an EMBL/GenBank/DDBJ whole genome shotgun (WGS) entry which is preliminary data.</text>
</comment>
<evidence type="ECO:0000256" key="1">
    <source>
        <dbReference type="SAM" id="Phobius"/>
    </source>
</evidence>
<dbReference type="OrthoDB" id="3712375at2"/>
<keyword evidence="1" id="KW-0812">Transmembrane</keyword>
<evidence type="ECO:0000313" key="4">
    <source>
        <dbReference type="Proteomes" id="UP000323454"/>
    </source>
</evidence>
<organism evidence="3 4">
    <name type="scientific">Solihabitans fulvus</name>
    <dbReference type="NCBI Taxonomy" id="1892852"/>
    <lineage>
        <taxon>Bacteria</taxon>
        <taxon>Bacillati</taxon>
        <taxon>Actinomycetota</taxon>
        <taxon>Actinomycetes</taxon>
        <taxon>Pseudonocardiales</taxon>
        <taxon>Pseudonocardiaceae</taxon>
        <taxon>Solihabitans</taxon>
    </lineage>
</organism>
<proteinExistence type="predicted"/>
<keyword evidence="1" id="KW-0472">Membrane</keyword>
<protein>
    <submittedName>
        <fullName evidence="3">DUF3153 domain-containing protein</fullName>
    </submittedName>
</protein>
<accession>A0A5B2WY78</accession>
<keyword evidence="1" id="KW-1133">Transmembrane helix</keyword>
<reference evidence="3 4" key="2">
    <citation type="submission" date="2019-09" db="EMBL/GenBank/DDBJ databases">
        <authorList>
            <person name="Jin C."/>
        </authorList>
    </citation>
    <scope>NUCLEOTIDE SEQUENCE [LARGE SCALE GENOMIC DNA]</scope>
    <source>
        <strain evidence="3 4">AN110305</strain>
    </source>
</reference>
<dbReference type="AlphaFoldDB" id="A0A5B2WY78"/>
<feature type="domain" description="LppM" evidence="2">
    <location>
        <begin position="31"/>
        <end position="184"/>
    </location>
</feature>
<dbReference type="Proteomes" id="UP000323454">
    <property type="component" value="Unassembled WGS sequence"/>
</dbReference>
<evidence type="ECO:0000259" key="2">
    <source>
        <dbReference type="Pfam" id="PF21946"/>
    </source>
</evidence>
<sequence length="228" mass="24124">MHVGRGRPTRQAALLLSLFVLLTLTLTGCVRLHAAMAVTEDDRVSGEIVAATPPTQDADPGPQLKVPQELASRVSVKAYKADGYTGTELYFNGLTFEEVRSLSTAASSTTSHYQLNFRRSGDLVTVSGSVDLTQVTADRADIQVKISFPGPVLSTNGKIDTDNSTVGWTPKPGQASMLTATVQYSSNPTTSWQGWALLVGGLTGGAALIVIVLALVAHRRSLRALETG</sequence>
<dbReference type="EMBL" id="VUOB01000051">
    <property type="protein sequence ID" value="KAA2256525.1"/>
    <property type="molecule type" value="Genomic_DNA"/>
</dbReference>
<dbReference type="InterPro" id="IPR053807">
    <property type="entry name" value="LppM"/>
</dbReference>
<gene>
    <name evidence="3" type="ORF">F0L68_26170</name>
</gene>